<keyword evidence="2" id="KW-1185">Reference proteome</keyword>
<sequence>HFYEPLMQFVTDQDPVLRIYQHGQLTKLPPGKRAYKMVDKVYEWHKFLKDVAMNFEMFFANELLEALESLSNEEFGTFFNDLELEINKALEYFEKWFLSWLHLPLVVCRLGGNNAQSFASSFYYVVLKKPWIKLPTNLELQFVAELENDLNNGITDDLGLRELLLQNENFFREFEQFCADDKPLIYNYPYLYNFVKTRIYFIIIHQQQVEGLFNKLDLKTHPNMSLPVKQSKLHLSSINIDKKNLSKELKEIRKNRKNFPLQEINTPQFGSNIASDLFKDLLC</sequence>
<dbReference type="Proteomes" id="UP000789508">
    <property type="component" value="Unassembled WGS sequence"/>
</dbReference>
<name>A0A9N9HZ67_9GLOM</name>
<dbReference type="OrthoDB" id="2419893at2759"/>
<dbReference type="EMBL" id="CAJVPS010023212">
    <property type="protein sequence ID" value="CAG8712898.1"/>
    <property type="molecule type" value="Genomic_DNA"/>
</dbReference>
<reference evidence="1" key="1">
    <citation type="submission" date="2021-06" db="EMBL/GenBank/DDBJ databases">
        <authorList>
            <person name="Kallberg Y."/>
            <person name="Tangrot J."/>
            <person name="Rosling A."/>
        </authorList>
    </citation>
    <scope>NUCLEOTIDE SEQUENCE</scope>
    <source>
        <strain evidence="1">FL130A</strain>
    </source>
</reference>
<comment type="caution">
    <text evidence="1">The sequence shown here is derived from an EMBL/GenBank/DDBJ whole genome shotgun (WGS) entry which is preliminary data.</text>
</comment>
<evidence type="ECO:0000313" key="2">
    <source>
        <dbReference type="Proteomes" id="UP000789508"/>
    </source>
</evidence>
<dbReference type="AlphaFoldDB" id="A0A9N9HZ67"/>
<protein>
    <submittedName>
        <fullName evidence="1">4985_t:CDS:1</fullName>
    </submittedName>
</protein>
<feature type="non-terminal residue" evidence="1">
    <location>
        <position position="1"/>
    </location>
</feature>
<gene>
    <name evidence="1" type="ORF">ALEPTO_LOCUS11966</name>
</gene>
<accession>A0A9N9HZ67</accession>
<organism evidence="1 2">
    <name type="scientific">Ambispora leptoticha</name>
    <dbReference type="NCBI Taxonomy" id="144679"/>
    <lineage>
        <taxon>Eukaryota</taxon>
        <taxon>Fungi</taxon>
        <taxon>Fungi incertae sedis</taxon>
        <taxon>Mucoromycota</taxon>
        <taxon>Glomeromycotina</taxon>
        <taxon>Glomeromycetes</taxon>
        <taxon>Archaeosporales</taxon>
        <taxon>Ambisporaceae</taxon>
        <taxon>Ambispora</taxon>
    </lineage>
</organism>
<evidence type="ECO:0000313" key="1">
    <source>
        <dbReference type="EMBL" id="CAG8712898.1"/>
    </source>
</evidence>
<proteinExistence type="predicted"/>